<evidence type="ECO:0000256" key="3">
    <source>
        <dbReference type="ARBA" id="ARBA00022833"/>
    </source>
</evidence>
<dbReference type="PROSITE" id="PS50073">
    <property type="entry name" value="COPPER_FIST_2"/>
    <property type="match status" value="1"/>
</dbReference>
<keyword evidence="3" id="KW-0862">Zinc</keyword>
<keyword evidence="4" id="KW-0186">Copper</keyword>
<dbReference type="SMART" id="SM01090">
    <property type="entry name" value="Copper-fist"/>
    <property type="match status" value="1"/>
</dbReference>
<feature type="domain" description="Copper-fist" evidence="9">
    <location>
        <begin position="39"/>
        <end position="74"/>
    </location>
</feature>
<dbReference type="InterPro" id="IPR001083">
    <property type="entry name" value="Cu_fist_DNA-bd_dom"/>
</dbReference>
<dbReference type="OrthoDB" id="5600085at2759"/>
<keyword evidence="5" id="KW-0805">Transcription regulation</keyword>
<reference evidence="10" key="2">
    <citation type="journal article" date="2023" name="IMA Fungus">
        <title>Comparative genomic study of the Penicillium genus elucidates a diverse pangenome and 15 lateral gene transfer events.</title>
        <authorList>
            <person name="Petersen C."/>
            <person name="Sorensen T."/>
            <person name="Nielsen M.R."/>
            <person name="Sondergaard T.E."/>
            <person name="Sorensen J.L."/>
            <person name="Fitzpatrick D.A."/>
            <person name="Frisvad J.C."/>
            <person name="Nielsen K.L."/>
        </authorList>
    </citation>
    <scope>NUCLEOTIDE SEQUENCE</scope>
    <source>
        <strain evidence="10">IBT 29864</strain>
    </source>
</reference>
<dbReference type="GO" id="GO:0000981">
    <property type="term" value="F:DNA-binding transcription factor activity, RNA polymerase II-specific"/>
    <property type="evidence" value="ECO:0007669"/>
    <property type="project" value="TreeGrafter"/>
</dbReference>
<dbReference type="SMART" id="SM00412">
    <property type="entry name" value="Cu_FIST"/>
    <property type="match status" value="1"/>
</dbReference>
<feature type="region of interest" description="Disordered" evidence="8">
    <location>
        <begin position="112"/>
        <end position="149"/>
    </location>
</feature>
<evidence type="ECO:0000259" key="9">
    <source>
        <dbReference type="PROSITE" id="PS50073"/>
    </source>
</evidence>
<reference evidence="10" key="1">
    <citation type="submission" date="2022-11" db="EMBL/GenBank/DDBJ databases">
        <authorList>
            <person name="Petersen C."/>
        </authorList>
    </citation>
    <scope>NUCLEOTIDE SEQUENCE</scope>
    <source>
        <strain evidence="10">IBT 29864</strain>
    </source>
</reference>
<dbReference type="Pfam" id="PF00649">
    <property type="entry name" value="Copper-fist"/>
    <property type="match status" value="1"/>
</dbReference>
<dbReference type="Gene3D" id="3.90.430.10">
    <property type="entry name" value="Copper fist DNA-binding domain"/>
    <property type="match status" value="1"/>
</dbReference>
<evidence type="ECO:0000313" key="11">
    <source>
        <dbReference type="Proteomes" id="UP001147782"/>
    </source>
</evidence>
<dbReference type="FunFam" id="3.90.430.10:FF:000001">
    <property type="entry name" value="Copper fist DNA-binding protein"/>
    <property type="match status" value="1"/>
</dbReference>
<dbReference type="GO" id="GO:0045944">
    <property type="term" value="P:positive regulation of transcription by RNA polymerase II"/>
    <property type="evidence" value="ECO:0007669"/>
    <property type="project" value="TreeGrafter"/>
</dbReference>
<feature type="region of interest" description="Disordered" evidence="8">
    <location>
        <begin position="522"/>
        <end position="542"/>
    </location>
</feature>
<dbReference type="SUPFAM" id="SSF57879">
    <property type="entry name" value="Zinc domain conserved in yeast copper-regulated transcription factors"/>
    <property type="match status" value="1"/>
</dbReference>
<feature type="compositionally biased region" description="Low complexity" evidence="8">
    <location>
        <begin position="202"/>
        <end position="215"/>
    </location>
</feature>
<accession>A0A9W9UYK1</accession>
<keyword evidence="11" id="KW-1185">Reference proteome</keyword>
<dbReference type="EMBL" id="JAPZBS010000009">
    <property type="protein sequence ID" value="KAJ5359591.1"/>
    <property type="molecule type" value="Genomic_DNA"/>
</dbReference>
<dbReference type="InterPro" id="IPR051763">
    <property type="entry name" value="Copper_Homeo_Regul"/>
</dbReference>
<feature type="region of interest" description="Disordered" evidence="8">
    <location>
        <begin position="175"/>
        <end position="229"/>
    </location>
</feature>
<keyword evidence="2" id="KW-0479">Metal-binding</keyword>
<gene>
    <name evidence="10" type="ORF">N7496_012004</name>
</gene>
<evidence type="ECO:0000256" key="1">
    <source>
        <dbReference type="ARBA" id="ARBA00004123"/>
    </source>
</evidence>
<evidence type="ECO:0000256" key="7">
    <source>
        <dbReference type="ARBA" id="ARBA00023242"/>
    </source>
</evidence>
<dbReference type="GeneID" id="81444096"/>
<dbReference type="GO" id="GO:0005634">
    <property type="term" value="C:nucleus"/>
    <property type="evidence" value="ECO:0007669"/>
    <property type="project" value="UniProtKB-SubCell"/>
</dbReference>
<dbReference type="GO" id="GO:0000978">
    <property type="term" value="F:RNA polymerase II cis-regulatory region sequence-specific DNA binding"/>
    <property type="evidence" value="ECO:0007669"/>
    <property type="project" value="TreeGrafter"/>
</dbReference>
<protein>
    <recommendedName>
        <fullName evidence="9">Copper-fist domain-containing protein</fullName>
    </recommendedName>
</protein>
<dbReference type="Proteomes" id="UP001147782">
    <property type="component" value="Unassembled WGS sequence"/>
</dbReference>
<dbReference type="GO" id="GO:0006879">
    <property type="term" value="P:intracellular iron ion homeostasis"/>
    <property type="evidence" value="ECO:0007669"/>
    <property type="project" value="TreeGrafter"/>
</dbReference>
<dbReference type="InterPro" id="IPR036395">
    <property type="entry name" value="Cu_fist_DNA-bd_dom_sf"/>
</dbReference>
<comment type="subcellular location">
    <subcellularLocation>
        <location evidence="1">Nucleus</location>
    </subcellularLocation>
</comment>
<evidence type="ECO:0000256" key="2">
    <source>
        <dbReference type="ARBA" id="ARBA00022723"/>
    </source>
</evidence>
<evidence type="ECO:0000256" key="5">
    <source>
        <dbReference type="ARBA" id="ARBA00023015"/>
    </source>
</evidence>
<dbReference type="GO" id="GO:0006878">
    <property type="term" value="P:intracellular copper ion homeostasis"/>
    <property type="evidence" value="ECO:0007669"/>
    <property type="project" value="TreeGrafter"/>
</dbReference>
<proteinExistence type="predicted"/>
<evidence type="ECO:0000256" key="4">
    <source>
        <dbReference type="ARBA" id="ARBA00023008"/>
    </source>
</evidence>
<dbReference type="RefSeq" id="XP_056550877.1">
    <property type="nucleotide sequence ID" value="XM_056704917.1"/>
</dbReference>
<evidence type="ECO:0000313" key="10">
    <source>
        <dbReference type="EMBL" id="KAJ5359591.1"/>
    </source>
</evidence>
<dbReference type="AlphaFoldDB" id="A0A9W9UYK1"/>
<feature type="region of interest" description="Disordered" evidence="8">
    <location>
        <begin position="429"/>
        <end position="453"/>
    </location>
</feature>
<feature type="compositionally biased region" description="Polar residues" evidence="8">
    <location>
        <begin position="429"/>
        <end position="450"/>
    </location>
</feature>
<feature type="compositionally biased region" description="Basic and acidic residues" evidence="8">
    <location>
        <begin position="180"/>
        <end position="192"/>
    </location>
</feature>
<keyword evidence="7" id="KW-0539">Nucleus</keyword>
<name>A0A9W9UYK1_9EURO</name>
<dbReference type="PANTHER" id="PTHR28088">
    <property type="entry name" value="TRANSCRIPTIONAL ACTIVATOR HAA1-RELATED"/>
    <property type="match status" value="1"/>
</dbReference>
<comment type="caution">
    <text evidence="10">The sequence shown here is derived from an EMBL/GenBank/DDBJ whole genome shotgun (WGS) entry which is preliminary data.</text>
</comment>
<evidence type="ECO:0000256" key="8">
    <source>
        <dbReference type="SAM" id="MobiDB-lite"/>
    </source>
</evidence>
<evidence type="ECO:0000256" key="6">
    <source>
        <dbReference type="ARBA" id="ARBA00023163"/>
    </source>
</evidence>
<dbReference type="GO" id="GO:0005507">
    <property type="term" value="F:copper ion binding"/>
    <property type="evidence" value="ECO:0007669"/>
    <property type="project" value="InterPro"/>
</dbReference>
<dbReference type="PANTHER" id="PTHR28088:SF9">
    <property type="entry name" value="TRANSCRIPTION FACTOR GRISEA, PUTATIVE (AFU_ORTHOLOGUE AFUA_1G13190)-RELATED"/>
    <property type="match status" value="1"/>
</dbReference>
<sequence length="566" mass="60650">RLRQRGLGYRHSTIISASSRLDPAPSEYWSITTMPLDEEGAKWSCEPCIRGHRSSKCQHFDRLMMKVPKAGRPLAKCPHPKGTCSCQKTYAFMVRIPKGSSCLCRPVYKVPAGTSDSSQSTPVSMASVSSPSSGKVQKSGRRQSNIQATPESIAKALEAMPENLKFEDGAFNYLGNLPSHKPEPDDFNDTRARQAAPVPQRSTNTTNGSSCCSQKPQPPPVPPISSQGSGSCCSGKTQVSNSVAEGVSNAQGPKVNQPTSWNDMSYMNFSAQQMPSWQNSMTSAQQSFMAPFGMSNSGAQSFYTNGYTGNGSSTYSNSMNGLGITPPNMTPFTINHSQNSAYGSVNLSNDASHDCSCGDDCQCLGCAAHPFNNTTRQHVQEMGVMMTFDGDESTPDSMANAYKPPTFPRNTATTPMNFFMQQAQSMDHGIHQSSYEPYSDPNSAMPSGYSSPLPAGHHFNQQLMHPSEYYTIEYPVGIPSACSDVTGSCQCGNDCSCVGCLTHSGHNGVALEVPIPDTPVTTAAQNVSSSHGAPTTSAGSHTSRIPVLENVSMPCLSPRTFETSMI</sequence>
<organism evidence="10 11">
    <name type="scientific">Penicillium cataractarum</name>
    <dbReference type="NCBI Taxonomy" id="2100454"/>
    <lineage>
        <taxon>Eukaryota</taxon>
        <taxon>Fungi</taxon>
        <taxon>Dikarya</taxon>
        <taxon>Ascomycota</taxon>
        <taxon>Pezizomycotina</taxon>
        <taxon>Eurotiomycetes</taxon>
        <taxon>Eurotiomycetidae</taxon>
        <taxon>Eurotiales</taxon>
        <taxon>Aspergillaceae</taxon>
        <taxon>Penicillium</taxon>
    </lineage>
</organism>
<feature type="compositionally biased region" description="Low complexity" evidence="8">
    <location>
        <begin position="117"/>
        <end position="137"/>
    </location>
</feature>
<feature type="non-terminal residue" evidence="10">
    <location>
        <position position="566"/>
    </location>
</feature>
<keyword evidence="6" id="KW-0804">Transcription</keyword>